<sequence>MARATVASAVGAAQRDGSAEIREEHLLAAVLDSAVGARVLAPLGDVSTRTRVFEDIARLRRSGGYTAEQRDALSAYGLDLDGLVSRVESQLGDGVLDERARRRSGGPKLSPAAAGVIERAAREAADDSSARVDVTHLALGLVASRGVVGDVLGEHDLTVAAVRTTIRSNRSGQTGQGW</sequence>
<dbReference type="AlphaFoldDB" id="A0A367YWF6"/>
<evidence type="ECO:0000313" key="3">
    <source>
        <dbReference type="EMBL" id="RCK70235.1"/>
    </source>
</evidence>
<dbReference type="InterPro" id="IPR036628">
    <property type="entry name" value="Clp_N_dom_sf"/>
</dbReference>
<protein>
    <recommendedName>
        <fullName evidence="2">Clp R domain-containing protein</fullName>
    </recommendedName>
</protein>
<dbReference type="EMBL" id="QOUI01000003">
    <property type="protein sequence ID" value="RCK70235.1"/>
    <property type="molecule type" value="Genomic_DNA"/>
</dbReference>
<dbReference type="SUPFAM" id="SSF81923">
    <property type="entry name" value="Double Clp-N motif"/>
    <property type="match status" value="1"/>
</dbReference>
<keyword evidence="4" id="KW-1185">Reference proteome</keyword>
<accession>A0A367YWF6</accession>
<feature type="domain" description="Clp R" evidence="2">
    <location>
        <begin position="1"/>
        <end position="172"/>
    </location>
</feature>
<proteinExistence type="predicted"/>
<dbReference type="Proteomes" id="UP000252770">
    <property type="component" value="Unassembled WGS sequence"/>
</dbReference>
<evidence type="ECO:0000313" key="4">
    <source>
        <dbReference type="Proteomes" id="UP000252770"/>
    </source>
</evidence>
<keyword evidence="1" id="KW-0677">Repeat</keyword>
<gene>
    <name evidence="3" type="ORF">DT076_06070</name>
</gene>
<comment type="caution">
    <text evidence="3">The sequence shown here is derived from an EMBL/GenBank/DDBJ whole genome shotgun (WGS) entry which is preliminary data.</text>
</comment>
<organism evidence="3 4">
    <name type="scientific">Desertihabitans brevis</name>
    <dbReference type="NCBI Taxonomy" id="2268447"/>
    <lineage>
        <taxon>Bacteria</taxon>
        <taxon>Bacillati</taxon>
        <taxon>Actinomycetota</taxon>
        <taxon>Actinomycetes</taxon>
        <taxon>Propionibacteriales</taxon>
        <taxon>Propionibacteriaceae</taxon>
        <taxon>Desertihabitans</taxon>
    </lineage>
</organism>
<reference evidence="3 4" key="1">
    <citation type="submission" date="2018-07" db="EMBL/GenBank/DDBJ databases">
        <title>Desertimonas flava gen. nov. sp. nov.</title>
        <authorList>
            <person name="Liu S."/>
        </authorList>
    </citation>
    <scope>NUCLEOTIDE SEQUENCE [LARGE SCALE GENOMIC DNA]</scope>
    <source>
        <strain evidence="3 4">16Sb5-5</strain>
    </source>
</reference>
<dbReference type="InterPro" id="IPR004176">
    <property type="entry name" value="Clp_R_N"/>
</dbReference>
<dbReference type="Gene3D" id="1.10.1780.10">
    <property type="entry name" value="Clp, N-terminal domain"/>
    <property type="match status" value="1"/>
</dbReference>
<dbReference type="PROSITE" id="PS51903">
    <property type="entry name" value="CLP_R"/>
    <property type="match status" value="1"/>
</dbReference>
<dbReference type="Pfam" id="PF02861">
    <property type="entry name" value="Clp_N"/>
    <property type="match status" value="1"/>
</dbReference>
<evidence type="ECO:0000259" key="2">
    <source>
        <dbReference type="PROSITE" id="PS51903"/>
    </source>
</evidence>
<evidence type="ECO:0000256" key="1">
    <source>
        <dbReference type="PROSITE-ProRule" id="PRU01251"/>
    </source>
</evidence>
<name>A0A367YWF6_9ACTN</name>